<gene>
    <name evidence="1" type="ORF">OFUS_LOCUS24304</name>
</gene>
<reference evidence="1" key="1">
    <citation type="submission" date="2022-03" db="EMBL/GenBank/DDBJ databases">
        <authorList>
            <person name="Martin C."/>
        </authorList>
    </citation>
    <scope>NUCLEOTIDE SEQUENCE</scope>
</reference>
<protein>
    <submittedName>
        <fullName evidence="1">Uncharacterized protein</fullName>
    </submittedName>
</protein>
<name>A0A8J1YA87_OWEFU</name>
<dbReference type="AlphaFoldDB" id="A0A8J1YA87"/>
<sequence>MEFFRVIRDWMRTFWFIICVANLAHSASIRKLLPNAPVHGLADHSTGVNAKNNDLNAFHYMNAHSRTKRKINPEKRSEMEHNLIRNQHDSSEAADSPTFGEILNINTGFSGDSDYQLSSEADESIERTDSRDEIEPVNPFSQNILHKLESLLRDSFARDRRAAPSAAFGRASCCIGDIWCFRPCIFAHRILTSSSYSRRKRGFRASWGQTDEVWFPVWDLKNDDAKINILKYLVKKIHDLRIETMNEKNKQQKRKRRNDELSL</sequence>
<dbReference type="EMBL" id="CAIIXF020000012">
    <property type="protein sequence ID" value="CAH1800417.1"/>
    <property type="molecule type" value="Genomic_DNA"/>
</dbReference>
<keyword evidence="2" id="KW-1185">Reference proteome</keyword>
<proteinExistence type="predicted"/>
<dbReference type="Proteomes" id="UP000749559">
    <property type="component" value="Unassembled WGS sequence"/>
</dbReference>
<comment type="caution">
    <text evidence="1">The sequence shown here is derived from an EMBL/GenBank/DDBJ whole genome shotgun (WGS) entry which is preliminary data.</text>
</comment>
<evidence type="ECO:0000313" key="1">
    <source>
        <dbReference type="EMBL" id="CAH1800417.1"/>
    </source>
</evidence>
<organism evidence="1 2">
    <name type="scientific">Owenia fusiformis</name>
    <name type="common">Polychaete worm</name>
    <dbReference type="NCBI Taxonomy" id="6347"/>
    <lineage>
        <taxon>Eukaryota</taxon>
        <taxon>Metazoa</taxon>
        <taxon>Spiralia</taxon>
        <taxon>Lophotrochozoa</taxon>
        <taxon>Annelida</taxon>
        <taxon>Polychaeta</taxon>
        <taxon>Sedentaria</taxon>
        <taxon>Canalipalpata</taxon>
        <taxon>Sabellida</taxon>
        <taxon>Oweniida</taxon>
        <taxon>Oweniidae</taxon>
        <taxon>Owenia</taxon>
    </lineage>
</organism>
<accession>A0A8J1YA87</accession>
<evidence type="ECO:0000313" key="2">
    <source>
        <dbReference type="Proteomes" id="UP000749559"/>
    </source>
</evidence>